<dbReference type="AlphaFoldDB" id="A0A7K1SI91"/>
<accession>A0A7K1SI91</accession>
<keyword evidence="3" id="KW-1185">Reference proteome</keyword>
<name>A0A7K1SI91_9BACT</name>
<evidence type="ECO:0000313" key="2">
    <source>
        <dbReference type="EMBL" id="MVM33485.1"/>
    </source>
</evidence>
<reference evidence="2 3" key="1">
    <citation type="submission" date="2019-12" db="EMBL/GenBank/DDBJ databases">
        <title>Spirosoma sp. HMF4905 genome sequencing and assembly.</title>
        <authorList>
            <person name="Kang H."/>
            <person name="Cha I."/>
            <person name="Kim H."/>
            <person name="Joh K."/>
        </authorList>
    </citation>
    <scope>NUCLEOTIDE SEQUENCE [LARGE SCALE GENOMIC DNA]</scope>
    <source>
        <strain evidence="2 3">HMF4905</strain>
    </source>
</reference>
<dbReference type="EMBL" id="WPIN01000011">
    <property type="protein sequence ID" value="MVM33485.1"/>
    <property type="molecule type" value="Genomic_DNA"/>
</dbReference>
<feature type="signal peptide" evidence="1">
    <location>
        <begin position="1"/>
        <end position="25"/>
    </location>
</feature>
<evidence type="ECO:0000313" key="3">
    <source>
        <dbReference type="Proteomes" id="UP000436006"/>
    </source>
</evidence>
<feature type="chain" id="PRO_5029752494" evidence="1">
    <location>
        <begin position="26"/>
        <end position="150"/>
    </location>
</feature>
<organism evidence="2 3">
    <name type="scientific">Spirosoma arboris</name>
    <dbReference type="NCBI Taxonomy" id="2682092"/>
    <lineage>
        <taxon>Bacteria</taxon>
        <taxon>Pseudomonadati</taxon>
        <taxon>Bacteroidota</taxon>
        <taxon>Cytophagia</taxon>
        <taxon>Cytophagales</taxon>
        <taxon>Cytophagaceae</taxon>
        <taxon>Spirosoma</taxon>
    </lineage>
</organism>
<sequence>MKISPLVVTASLLFTLALVVHTAQAQTPKESLLITHLVKGANQPGAHSEGDVFLMVKIGKIEYIAELESGKVVSQHNADVVGGGLCGNYAEVSVNLLNKAQQETAQGAGQVLKFSNGKWKMIALSEGDYACDKLKGISQAVITCLKVECN</sequence>
<dbReference type="RefSeq" id="WP_157588201.1">
    <property type="nucleotide sequence ID" value="NZ_WPIN01000011.1"/>
</dbReference>
<comment type="caution">
    <text evidence="2">The sequence shown here is derived from an EMBL/GenBank/DDBJ whole genome shotgun (WGS) entry which is preliminary data.</text>
</comment>
<proteinExistence type="predicted"/>
<keyword evidence="1" id="KW-0732">Signal</keyword>
<protein>
    <submittedName>
        <fullName evidence="2">Uncharacterized protein</fullName>
    </submittedName>
</protein>
<evidence type="ECO:0000256" key="1">
    <source>
        <dbReference type="SAM" id="SignalP"/>
    </source>
</evidence>
<gene>
    <name evidence="2" type="ORF">GO755_25840</name>
</gene>
<dbReference type="Proteomes" id="UP000436006">
    <property type="component" value="Unassembled WGS sequence"/>
</dbReference>